<reference evidence="1" key="1">
    <citation type="journal article" date="2022" name="J Environ Chem Eng">
        <title>Biodegradation of petroleum oil using a constructed nonpathogenic and heavy metal-tolerant bacterial consortium isolated from marine sponges.</title>
        <authorList>
            <person name="Dechsakulwatana C."/>
            <person name="Rungsihiranrut A."/>
            <person name="Muangchinda C."/>
            <person name="Ningthoujam R."/>
            <person name="Klankeo P."/>
            <person name="Pinyakong O."/>
        </authorList>
    </citation>
    <scope>NUCLEOTIDE SEQUENCE</scope>
    <source>
        <strain evidence="1">TL01-2</strain>
    </source>
</reference>
<dbReference type="AlphaFoldDB" id="A0AAX6NDL7"/>
<gene>
    <name evidence="1" type="ORF">O0Q50_22665</name>
</gene>
<dbReference type="RefSeq" id="WP_316911205.1">
    <property type="nucleotide sequence ID" value="NZ_JAPTGD010000002.1"/>
</dbReference>
<sequence>MKKIFKILNLKVQNEAKFEAAKGLIGYVEDELILLSTGITEIELNDLRKTK</sequence>
<protein>
    <submittedName>
        <fullName evidence="1">Uncharacterized protein</fullName>
    </submittedName>
</protein>
<name>A0AAX6NDL7_PRIAR</name>
<reference evidence="1" key="2">
    <citation type="submission" date="2022-12" db="EMBL/GenBank/DDBJ databases">
        <authorList>
            <person name="Dechsakulwatana C."/>
            <person name="Rungsihiranrut A."/>
            <person name="Muangchinda C."/>
            <person name="Ningthoujam R."/>
            <person name="Klankeo P."/>
            <person name="Pinyakong O."/>
        </authorList>
    </citation>
    <scope>NUCLEOTIDE SEQUENCE</scope>
    <source>
        <strain evidence="1">TL01-2</strain>
    </source>
</reference>
<dbReference type="EMBL" id="JAPTGD010000002">
    <property type="protein sequence ID" value="MDU9693988.1"/>
    <property type="molecule type" value="Genomic_DNA"/>
</dbReference>
<proteinExistence type="predicted"/>
<organism evidence="1 2">
    <name type="scientific">Priestia aryabhattai</name>
    <name type="common">Bacillus aryabhattai</name>
    <dbReference type="NCBI Taxonomy" id="412384"/>
    <lineage>
        <taxon>Bacteria</taxon>
        <taxon>Bacillati</taxon>
        <taxon>Bacillota</taxon>
        <taxon>Bacilli</taxon>
        <taxon>Bacillales</taxon>
        <taxon>Bacillaceae</taxon>
        <taxon>Priestia</taxon>
    </lineage>
</organism>
<evidence type="ECO:0000313" key="1">
    <source>
        <dbReference type="EMBL" id="MDU9693988.1"/>
    </source>
</evidence>
<accession>A0AAX6NDL7</accession>
<dbReference type="Proteomes" id="UP001269400">
    <property type="component" value="Unassembled WGS sequence"/>
</dbReference>
<comment type="caution">
    <text evidence="1">The sequence shown here is derived from an EMBL/GenBank/DDBJ whole genome shotgun (WGS) entry which is preliminary data.</text>
</comment>
<evidence type="ECO:0000313" key="2">
    <source>
        <dbReference type="Proteomes" id="UP001269400"/>
    </source>
</evidence>